<sequence length="257" mass="29559">MKYTFKAPLRTLLRLVLYTVVLFVFLYVFSIMQVSNYSFIALAVLVIYIVAFKRLTSVSIDTAAKTLTANYRGILQLATYSYTINYVKADWTSVDEKSFSLKEEGKKTITLTRETIGTQNLEEIATVLIKSVEEGYEAIPAICPVCGNTELSGLLQNRVSFITKGAECQRCYFYNEDMVKENQDDFLMWSRQNLLDGALTYMSEGYFKNADELIEGFKNLKQLDVTLWPAEILNKNPNWTPEFDEEEVRGYFKIEEL</sequence>
<reference evidence="2 3" key="1">
    <citation type="submission" date="2019-08" db="EMBL/GenBank/DDBJ databases">
        <title>Flavobacterium alkalisoli sp. nov., isolated from rhizosphere soil of Suaeda salsa.</title>
        <authorList>
            <person name="Sun J.-Q."/>
            <person name="Xu L."/>
        </authorList>
    </citation>
    <scope>NUCLEOTIDE SEQUENCE [LARGE SCALE GENOMIC DNA]</scope>
    <source>
        <strain evidence="2 3">XS-5</strain>
    </source>
</reference>
<proteinExistence type="predicted"/>
<name>A0A5B9FYZ2_9FLAO</name>
<feature type="transmembrane region" description="Helical" evidence="1">
    <location>
        <begin position="12"/>
        <end position="31"/>
    </location>
</feature>
<keyword evidence="1" id="KW-1133">Transmembrane helix</keyword>
<accession>A0A5B9FYZ2</accession>
<organism evidence="2 3">
    <name type="scientific">Flavobacterium alkalisoli</name>
    <dbReference type="NCBI Taxonomy" id="2602769"/>
    <lineage>
        <taxon>Bacteria</taxon>
        <taxon>Pseudomonadati</taxon>
        <taxon>Bacteroidota</taxon>
        <taxon>Flavobacteriia</taxon>
        <taxon>Flavobacteriales</taxon>
        <taxon>Flavobacteriaceae</taxon>
        <taxon>Flavobacterium</taxon>
    </lineage>
</organism>
<dbReference type="Proteomes" id="UP000321222">
    <property type="component" value="Chromosome"/>
</dbReference>
<dbReference type="RefSeq" id="WP_147583629.1">
    <property type="nucleotide sequence ID" value="NZ_CP042831.1"/>
</dbReference>
<evidence type="ECO:0000313" key="2">
    <source>
        <dbReference type="EMBL" id="QEE50142.1"/>
    </source>
</evidence>
<feature type="transmembrane region" description="Helical" evidence="1">
    <location>
        <begin position="37"/>
        <end position="55"/>
    </location>
</feature>
<keyword evidence="3" id="KW-1185">Reference proteome</keyword>
<dbReference type="KEGG" id="fak:FUA48_11280"/>
<dbReference type="OrthoDB" id="1330713at2"/>
<dbReference type="AlphaFoldDB" id="A0A5B9FYZ2"/>
<protein>
    <submittedName>
        <fullName evidence="2">Uncharacterized protein</fullName>
    </submittedName>
</protein>
<gene>
    <name evidence="2" type="ORF">FUA48_11280</name>
</gene>
<dbReference type="EMBL" id="CP042831">
    <property type="protein sequence ID" value="QEE50142.1"/>
    <property type="molecule type" value="Genomic_DNA"/>
</dbReference>
<keyword evidence="1" id="KW-0812">Transmembrane</keyword>
<evidence type="ECO:0000256" key="1">
    <source>
        <dbReference type="SAM" id="Phobius"/>
    </source>
</evidence>
<evidence type="ECO:0000313" key="3">
    <source>
        <dbReference type="Proteomes" id="UP000321222"/>
    </source>
</evidence>
<keyword evidence="1" id="KW-0472">Membrane</keyword>